<feature type="region of interest" description="Disordered" evidence="6">
    <location>
        <begin position="302"/>
        <end position="324"/>
    </location>
</feature>
<comment type="subcellular location">
    <subcellularLocation>
        <location evidence="1">Nucleus</location>
    </subcellularLocation>
</comment>
<keyword evidence="4" id="KW-0539">Nucleus</keyword>
<feature type="compositionally biased region" description="Polar residues" evidence="6">
    <location>
        <begin position="1428"/>
        <end position="1439"/>
    </location>
</feature>
<dbReference type="PANTHER" id="PTHR12663:SF0">
    <property type="entry name" value="PRECOCIOUS DISSOCIATION OF SISTERS 5, ISOFORM A"/>
    <property type="match status" value="1"/>
</dbReference>
<organism evidence="7 8">
    <name type="scientific">Periconia digitata</name>
    <dbReference type="NCBI Taxonomy" id="1303443"/>
    <lineage>
        <taxon>Eukaryota</taxon>
        <taxon>Fungi</taxon>
        <taxon>Dikarya</taxon>
        <taxon>Ascomycota</taxon>
        <taxon>Pezizomycotina</taxon>
        <taxon>Dothideomycetes</taxon>
        <taxon>Pleosporomycetidae</taxon>
        <taxon>Pleosporales</taxon>
        <taxon>Massarineae</taxon>
        <taxon>Periconiaceae</taxon>
        <taxon>Periconia</taxon>
    </lineage>
</organism>
<feature type="compositionally biased region" description="Basic and acidic residues" evidence="6">
    <location>
        <begin position="315"/>
        <end position="324"/>
    </location>
</feature>
<feature type="compositionally biased region" description="Acidic residues" evidence="6">
    <location>
        <begin position="1461"/>
        <end position="1477"/>
    </location>
</feature>
<evidence type="ECO:0000256" key="1">
    <source>
        <dbReference type="ARBA" id="ARBA00004123"/>
    </source>
</evidence>
<evidence type="ECO:0000256" key="2">
    <source>
        <dbReference type="ARBA" id="ARBA00022618"/>
    </source>
</evidence>
<dbReference type="GO" id="GO:0051301">
    <property type="term" value="P:cell division"/>
    <property type="evidence" value="ECO:0007669"/>
    <property type="project" value="UniProtKB-KW"/>
</dbReference>
<dbReference type="SUPFAM" id="SSF48371">
    <property type="entry name" value="ARM repeat"/>
    <property type="match status" value="1"/>
</dbReference>
<dbReference type="Proteomes" id="UP001152607">
    <property type="component" value="Unassembled WGS sequence"/>
</dbReference>
<name>A0A9W4UL93_9PLEO</name>
<dbReference type="InterPro" id="IPR011989">
    <property type="entry name" value="ARM-like"/>
</dbReference>
<feature type="compositionally biased region" description="Low complexity" evidence="6">
    <location>
        <begin position="1482"/>
        <end position="1500"/>
    </location>
</feature>
<feature type="compositionally biased region" description="Basic and acidic residues" evidence="6">
    <location>
        <begin position="1300"/>
        <end position="1311"/>
    </location>
</feature>
<feature type="region of interest" description="Disordered" evidence="6">
    <location>
        <begin position="240"/>
        <end position="260"/>
    </location>
</feature>
<sequence length="1544" mass="171086">MATRSRRSAASAVVAEEDDLQEVQDGLRKLRFKQSLISRPGKQVGVTELLTRLRKLCDELRDIPQEEADTESLDATAKELAHQSLVHHKDGGVRAWTACCLVDMFRLFAPNAPYSGSQLKDIFTLIVVKILPLLADPSHSYNSQHLYVLKSLAEFKSIVIVTDIPSSAQLTSALFTTCFDVLSGPSRASNGEELSKNVEHHMTQILSILIDESPTIEQDVVDVIVAQFLWADPITLGTSSKSKKNLPPDTKQSTLRRKEAPPAYNMAKNLCNAFPEKMARLFGKYFSQVIVDFASGPKNIRHRLGSADESEDEETRGPSEDEINDASKAHRLLRELWRCAPGALQEIIPHLQDELATENIQLRQLATETFGDMISGIGAAGPPPPPNLDPAAYPSQSLAPSSSGRVFSYLTTPASLNSFPSHYPAAYHAFLSRQNDRSPIIRASLTTGIARIIMTSAGGVGLDPEEEKKLLDLFAKCLIDSDDRVRLAAVKAIEHYEFNDIVDKLGNNGSMSTPGTVLWNLADRIKDKKPAIHTTTIKLLGSIWGVAAGAVGNGEGRVIEMLGPIPSKILEACYVKDVGITAQVDTTFYDALFPLNYPPMKPRAATNGSSQVVKDSQSGGGEQGYTEADLDKLRAERLLVLVHGLEEKAKKVFFANQTNQVQNAKFMEYFLKLCEEYNGGVMDSGEQETKKKLDGFISYYAKTIPDPTRAIDDLWKFAKAHDRRSYQLIRFSMAPDSDYRKIHKSIKEFRKRSEENSPSPTFLESFTPLLYRVALLCFNKSHVPAIIAYTRTDNGGLGSTAHEVLKEISTKQPQVFSTHVKDLCKTLESEAPTEKTPNPPGAVDDLKACASFAKKFPKDIPLNTKDSRRLVQGLLNFALYGTPAKASKHAITIIMSADNKKELHAKEILKKSINNFEYGCKHWLSKLASLSQLVLLAHRECEDDIDALVEIAVQNVLLKGHPTSAEVEDEWMETPDEDIIARTWALRILVNRILALQDENSLKEVGDPIFKLLNRMVKEGGETSKKGNTPLAHRNRQRLLAANFLLKLASSSALRIDSQITPTNFNELALVAHDQSIHIRKGFAMKLMKYLGQNRLPTRYYAILFMFAHEPDASLRQLLMTWLRSRRATFAASKDLFLETSVFARLLSLIAHHSDFSKEEVALKQMASFILFYLKSIATEDNLALIYHMAGRVKTVKDAIDPTGNTDENLYILSDLAQALILLWEEQNGWSMQTWPKKQKLPGGIFKPLESHDLGQQIAQKQYLDRDFADELEPLVRRAIKSKKRKAGEENGNPRKKVKSERTGTKKERAVKTPRKKRRNNDSDDDVEGDAGPSSGPRRKSDRRSGANKSYVEVSSDGEEEEEESHAEAGAEDNTDDTSNAELEVQEDVEMGEDGQSSQEEEAAAQDVESSDEPEPPKRIPRGGRPARQSNGVATSVAVSQKRKGKVSASQRRGGKHNENEHEDEDEGEQEEEEPEESQVVAKAKTPTKATRTSKPAVKPKAPPAKGRRRANSPVLAGEDAPSSPAANGTTAAPTVRRSGRTRS</sequence>
<evidence type="ECO:0000256" key="3">
    <source>
        <dbReference type="ARBA" id="ARBA00022776"/>
    </source>
</evidence>
<feature type="compositionally biased region" description="Acidic residues" evidence="6">
    <location>
        <begin position="1384"/>
        <end position="1414"/>
    </location>
</feature>
<feature type="compositionally biased region" description="Acidic residues" evidence="6">
    <location>
        <begin position="1356"/>
        <end position="1376"/>
    </location>
</feature>
<dbReference type="GO" id="GO:0007064">
    <property type="term" value="P:mitotic sister chromatid cohesion"/>
    <property type="evidence" value="ECO:0007669"/>
    <property type="project" value="InterPro"/>
</dbReference>
<dbReference type="Gene3D" id="1.25.10.10">
    <property type="entry name" value="Leucine-rich Repeat Variant"/>
    <property type="match status" value="1"/>
</dbReference>
<dbReference type="OrthoDB" id="200660at2759"/>
<dbReference type="PANTHER" id="PTHR12663">
    <property type="entry name" value="ANDROGEN INDUCED INHIBITOR OF PROLIFERATION AS3 / PDS5-RELATED"/>
    <property type="match status" value="1"/>
</dbReference>
<keyword evidence="8" id="KW-1185">Reference proteome</keyword>
<protein>
    <submittedName>
        <fullName evidence="7">Uncharacterized protein</fullName>
    </submittedName>
</protein>
<accession>A0A9W4UL93</accession>
<dbReference type="InterPro" id="IPR039776">
    <property type="entry name" value="Pds5"/>
</dbReference>
<dbReference type="GO" id="GO:0005634">
    <property type="term" value="C:nucleus"/>
    <property type="evidence" value="ECO:0007669"/>
    <property type="project" value="UniProtKB-SubCell"/>
</dbReference>
<dbReference type="InterPro" id="IPR016024">
    <property type="entry name" value="ARM-type_fold"/>
</dbReference>
<evidence type="ECO:0000313" key="7">
    <source>
        <dbReference type="EMBL" id="CAI6336941.1"/>
    </source>
</evidence>
<evidence type="ECO:0000256" key="5">
    <source>
        <dbReference type="ARBA" id="ARBA00023306"/>
    </source>
</evidence>
<dbReference type="CDD" id="cd19953">
    <property type="entry name" value="PDS5"/>
    <property type="match status" value="1"/>
</dbReference>
<dbReference type="GO" id="GO:0000785">
    <property type="term" value="C:chromatin"/>
    <property type="evidence" value="ECO:0007669"/>
    <property type="project" value="TreeGrafter"/>
</dbReference>
<dbReference type="Pfam" id="PF20168">
    <property type="entry name" value="PDS5"/>
    <property type="match status" value="1"/>
</dbReference>
<evidence type="ECO:0000256" key="4">
    <source>
        <dbReference type="ARBA" id="ARBA00023242"/>
    </source>
</evidence>
<evidence type="ECO:0000313" key="8">
    <source>
        <dbReference type="Proteomes" id="UP001152607"/>
    </source>
</evidence>
<gene>
    <name evidence="7" type="ORF">PDIGIT_LOCUS10047</name>
</gene>
<keyword evidence="3" id="KW-0498">Mitosis</keyword>
<reference evidence="7" key="1">
    <citation type="submission" date="2023-01" db="EMBL/GenBank/DDBJ databases">
        <authorList>
            <person name="Van Ghelder C."/>
            <person name="Rancurel C."/>
        </authorList>
    </citation>
    <scope>NUCLEOTIDE SEQUENCE</scope>
    <source>
        <strain evidence="7">CNCM I-4278</strain>
    </source>
</reference>
<dbReference type="EMBL" id="CAOQHR010000007">
    <property type="protein sequence ID" value="CAI6336941.1"/>
    <property type="molecule type" value="Genomic_DNA"/>
</dbReference>
<feature type="region of interest" description="Disordered" evidence="6">
    <location>
        <begin position="604"/>
        <end position="625"/>
    </location>
</feature>
<dbReference type="GO" id="GO:0006281">
    <property type="term" value="P:DNA repair"/>
    <property type="evidence" value="ECO:0007669"/>
    <property type="project" value="TreeGrafter"/>
</dbReference>
<proteinExistence type="predicted"/>
<keyword evidence="2" id="KW-0132">Cell division</keyword>
<evidence type="ECO:0000256" key="6">
    <source>
        <dbReference type="SAM" id="MobiDB-lite"/>
    </source>
</evidence>
<keyword evidence="5" id="KW-0131">Cell cycle</keyword>
<feature type="region of interest" description="Disordered" evidence="6">
    <location>
        <begin position="1283"/>
        <end position="1544"/>
    </location>
</feature>
<feature type="compositionally biased region" description="Polar residues" evidence="6">
    <location>
        <begin position="606"/>
        <end position="617"/>
    </location>
</feature>
<comment type="caution">
    <text evidence="7">The sequence shown here is derived from an EMBL/GenBank/DDBJ whole genome shotgun (WGS) entry which is preliminary data.</text>
</comment>